<dbReference type="AlphaFoldDB" id="A0A8J3NUL9"/>
<accession>A0A8J3NUL9</accession>
<sequence>MPVQAIASAAADEPGTGPLSWAHPLAAVAARNCQKHSTTLPQLIGGVACSPCWDDALVADYLFAAEHGLPLALEVDPSYVDTVAVDRAVRGEALELTELERAEVRRRLGQIRDRRNRSYQYVCSRAAAARREVGR</sequence>
<comment type="caution">
    <text evidence="1">The sequence shown here is derived from an EMBL/GenBank/DDBJ whole genome shotgun (WGS) entry which is preliminary data.</text>
</comment>
<proteinExistence type="predicted"/>
<keyword evidence="2" id="KW-1185">Reference proteome</keyword>
<organism evidence="1 2">
    <name type="scientific">Catellatospora chokoriensis</name>
    <dbReference type="NCBI Taxonomy" id="310353"/>
    <lineage>
        <taxon>Bacteria</taxon>
        <taxon>Bacillati</taxon>
        <taxon>Actinomycetota</taxon>
        <taxon>Actinomycetes</taxon>
        <taxon>Micromonosporales</taxon>
        <taxon>Micromonosporaceae</taxon>
        <taxon>Catellatospora</taxon>
    </lineage>
</organism>
<evidence type="ECO:0000313" key="2">
    <source>
        <dbReference type="Proteomes" id="UP000619293"/>
    </source>
</evidence>
<name>A0A8J3NUL9_9ACTN</name>
<dbReference type="EMBL" id="BONG01000031">
    <property type="protein sequence ID" value="GIF91385.1"/>
    <property type="molecule type" value="Genomic_DNA"/>
</dbReference>
<evidence type="ECO:0000313" key="1">
    <source>
        <dbReference type="EMBL" id="GIF91385.1"/>
    </source>
</evidence>
<reference evidence="1 2" key="1">
    <citation type="submission" date="2021-01" db="EMBL/GenBank/DDBJ databases">
        <title>Whole genome shotgun sequence of Catellatospora chokoriensis NBRC 107358.</title>
        <authorList>
            <person name="Komaki H."/>
            <person name="Tamura T."/>
        </authorList>
    </citation>
    <scope>NUCLEOTIDE SEQUENCE [LARGE SCALE GENOMIC DNA]</scope>
    <source>
        <strain evidence="1 2">NBRC 107358</strain>
    </source>
</reference>
<gene>
    <name evidence="1" type="ORF">Cch02nite_48290</name>
</gene>
<dbReference type="Proteomes" id="UP000619293">
    <property type="component" value="Unassembled WGS sequence"/>
</dbReference>
<dbReference type="RefSeq" id="WP_191837880.1">
    <property type="nucleotide sequence ID" value="NZ_BAAALB010000030.1"/>
</dbReference>
<protein>
    <submittedName>
        <fullName evidence="1">Uncharacterized protein</fullName>
    </submittedName>
</protein>